<keyword evidence="3" id="KW-1185">Reference proteome</keyword>
<accession>A0ABZ2J3P0</accession>
<keyword evidence="1" id="KW-0472">Membrane</keyword>
<sequence>MDWIIGFFVVDFLLAVLIGIFIAKRIKEWSTARQQEINKLLNAATPLNKTFNRADADKLPPPVRRFMLKAVKEGAACISTARLKQNGRMRFNDRWIKLDARQYYSVQPAGFIWDAKMKLGPAWITARDRYQNHKGNMLIKILSALPLFDVKSREMDHASILRHLSELPWLPTALLADNIHWDNIDDRSAKATITDGDLSASGTFYFNEQDEITGFAAPERFRSDSGKMEPWSGNFSNYQEFGGYRIPTAARAVWNAPDGDFEYIQLAISEAAFNLPPGD</sequence>
<organism evidence="2 3">
    <name type="scientific">Candidatus Dehalogenimonas loeffleri</name>
    <dbReference type="NCBI Taxonomy" id="3127115"/>
    <lineage>
        <taxon>Bacteria</taxon>
        <taxon>Bacillati</taxon>
        <taxon>Chloroflexota</taxon>
        <taxon>Dehalococcoidia</taxon>
        <taxon>Dehalococcoidales</taxon>
        <taxon>Dehalococcoidaceae</taxon>
        <taxon>Dehalogenimonas</taxon>
    </lineage>
</organism>
<proteinExistence type="predicted"/>
<reference evidence="2 3" key="1">
    <citation type="submission" date="2024-03" db="EMBL/GenBank/DDBJ databases">
        <title>A Dehalogenimonas Isolated from Estuarine Sediments Dihaloeliminates Chlorinated Alkanes.</title>
        <authorList>
            <person name="Yang Y."/>
            <person name="Wang H."/>
        </authorList>
    </citation>
    <scope>NUCLEOTIDE SEQUENCE [LARGE SCALE GENOMIC DNA]</scope>
    <source>
        <strain evidence="2 3">W</strain>
    </source>
</reference>
<dbReference type="Proteomes" id="UP001375370">
    <property type="component" value="Chromosome"/>
</dbReference>
<dbReference type="EMBL" id="CP146612">
    <property type="protein sequence ID" value="WWX25492.1"/>
    <property type="molecule type" value="Genomic_DNA"/>
</dbReference>
<keyword evidence="1" id="KW-1133">Transmembrane helix</keyword>
<evidence type="ECO:0000256" key="1">
    <source>
        <dbReference type="SAM" id="Phobius"/>
    </source>
</evidence>
<evidence type="ECO:0000313" key="3">
    <source>
        <dbReference type="Proteomes" id="UP001375370"/>
    </source>
</evidence>
<feature type="transmembrane region" description="Helical" evidence="1">
    <location>
        <begin position="6"/>
        <end position="23"/>
    </location>
</feature>
<name>A0ABZ2J3P0_9CHLR</name>
<dbReference type="RefSeq" id="WP_338737696.1">
    <property type="nucleotide sequence ID" value="NZ_CP146612.1"/>
</dbReference>
<gene>
    <name evidence="2" type="ORF">V8247_00550</name>
</gene>
<keyword evidence="1" id="KW-0812">Transmembrane</keyword>
<dbReference type="Pfam" id="PF20181">
    <property type="entry name" value="DUF6544"/>
    <property type="match status" value="1"/>
</dbReference>
<evidence type="ECO:0000313" key="2">
    <source>
        <dbReference type="EMBL" id="WWX25492.1"/>
    </source>
</evidence>
<dbReference type="InterPro" id="IPR046674">
    <property type="entry name" value="DUF6544"/>
</dbReference>
<protein>
    <submittedName>
        <fullName evidence="2">DUF6544 family protein</fullName>
    </submittedName>
</protein>